<dbReference type="EMBL" id="JBBFKC010000011">
    <property type="protein sequence ID" value="MEJ3691770.1"/>
    <property type="molecule type" value="Genomic_DNA"/>
</dbReference>
<dbReference type="Proteomes" id="UP001379600">
    <property type="component" value="Unassembled WGS sequence"/>
</dbReference>
<dbReference type="AlphaFoldDB" id="A0AB35XYJ0"/>
<keyword evidence="2" id="KW-1185">Reference proteome</keyword>
<organism evidence="1 2">
    <name type="scientific">Faecalibacterium taiwanense</name>
    <dbReference type="NCBI Taxonomy" id="3030638"/>
    <lineage>
        <taxon>Bacteria</taxon>
        <taxon>Bacillati</taxon>
        <taxon>Bacillota</taxon>
        <taxon>Clostridia</taxon>
        <taxon>Eubacteriales</taxon>
        <taxon>Oscillospiraceae</taxon>
        <taxon>Faecalibacterium</taxon>
    </lineage>
</organism>
<evidence type="ECO:0000313" key="1">
    <source>
        <dbReference type="EMBL" id="MEJ3691770.1"/>
    </source>
</evidence>
<dbReference type="RefSeq" id="WP_044953354.1">
    <property type="nucleotide sequence ID" value="NZ_JBBFKB010000016.1"/>
</dbReference>
<name>A0AB35XYJ0_9FIRM</name>
<gene>
    <name evidence="1" type="ORF">WF787_11190</name>
</gene>
<proteinExistence type="predicted"/>
<comment type="caution">
    <text evidence="1">The sequence shown here is derived from an EMBL/GenBank/DDBJ whole genome shotgun (WGS) entry which is preliminary data.</text>
</comment>
<accession>A0AB35XYJ0</accession>
<evidence type="ECO:0000313" key="2">
    <source>
        <dbReference type="Proteomes" id="UP001379600"/>
    </source>
</evidence>
<reference evidence="1 2" key="1">
    <citation type="submission" date="2024-03" db="EMBL/GenBank/DDBJ databases">
        <authorList>
            <person name="Plomp N."/>
            <person name="Harmsen H.J."/>
        </authorList>
    </citation>
    <scope>NUCLEOTIDE SEQUENCE [LARGE SCALE GENOMIC DNA]</scope>
    <source>
        <strain evidence="1 2">HTF-76H</strain>
    </source>
</reference>
<sequence>MALGMAATAAQLSDGHMVRNVVLFSVLVYELAGPTLTKIALTAAGEIRPEGRTSARVENKPEEVA</sequence>
<protein>
    <submittedName>
        <fullName evidence="1">Uncharacterized protein</fullName>
    </submittedName>
</protein>